<keyword evidence="1" id="KW-0479">Metal-binding</keyword>
<feature type="domain" description="RING-type" evidence="2">
    <location>
        <begin position="459"/>
        <end position="507"/>
    </location>
</feature>
<keyword evidence="1" id="KW-0863">Zinc-finger</keyword>
<dbReference type="OrthoDB" id="3800401at2759"/>
<evidence type="ECO:0000313" key="4">
    <source>
        <dbReference type="Proteomes" id="UP000663193"/>
    </source>
</evidence>
<dbReference type="EMBL" id="CP069041">
    <property type="protein sequence ID" value="QRD05879.1"/>
    <property type="molecule type" value="Genomic_DNA"/>
</dbReference>
<dbReference type="KEGG" id="pno:SNOG_13312"/>
<dbReference type="AlphaFoldDB" id="A0A7U2NPN5"/>
<sequence>MALYAADLGAPSVDWTNHPAVAFQCLNDAIKPFRHDVHQVDEVFTLLAFEIYNIGMSLQKPTGPIWQAWTYFLQQPHYLPISEEVRLHLTALDLPLHQLLMPASTTFATAIKDLRQVARSLELFEEETTKLLLEIKDWLLKCACHDSVDTDGSLLREMRAIIVQQPHVDLSKKGNYRLQRSERVTGGFGIWPDLTRTLSALRPSSEEEWSSKDEENAVMAVTSYLSLAANMISCFMFMSAYPEGNLGPVYKHTFECERIHACLIESPFSPFPLKVRQALSESNYLGNSVLISSMVLPNINAGHPHTLFLMFRWVMLAATHPDADPTGNVRSALSKVFDLGCLERLPYLCSRHGVFLRLNIPGDVLAERFLNPDTEQAENNILAGSLDSQDAIKLWNERSHEPKLHPHWNLEFGFGGEVVYVINDPLDDVHIARDFPRAEDLWLEQHMHCIPDPKPDDECLICKDDFTETPCYATACNHLYHLDCLTGWRNSLKNAGSSSQLTCCYCTKELMDEVALARVEIARQKGVPIHLTPAMYEEQMRRFISFGLLFETG</sequence>
<dbReference type="RefSeq" id="XP_001803521.1">
    <property type="nucleotide sequence ID" value="XM_001803469.1"/>
</dbReference>
<dbReference type="InterPro" id="IPR001841">
    <property type="entry name" value="Znf_RING"/>
</dbReference>
<dbReference type="SUPFAM" id="SSF57850">
    <property type="entry name" value="RING/U-box"/>
    <property type="match status" value="1"/>
</dbReference>
<keyword evidence="4" id="KW-1185">Reference proteome</keyword>
<dbReference type="GO" id="GO:0008270">
    <property type="term" value="F:zinc ion binding"/>
    <property type="evidence" value="ECO:0007669"/>
    <property type="project" value="UniProtKB-KW"/>
</dbReference>
<evidence type="ECO:0000259" key="2">
    <source>
        <dbReference type="PROSITE" id="PS50089"/>
    </source>
</evidence>
<accession>A0A7U2NPN5</accession>
<dbReference type="VEuPathDB" id="FungiDB:JI435_133120"/>
<dbReference type="Gene3D" id="3.30.40.10">
    <property type="entry name" value="Zinc/RING finger domain, C3HC4 (zinc finger)"/>
    <property type="match status" value="1"/>
</dbReference>
<dbReference type="PROSITE" id="PS50089">
    <property type="entry name" value="ZF_RING_2"/>
    <property type="match status" value="1"/>
</dbReference>
<gene>
    <name evidence="3" type="ORF">JI435_133120</name>
</gene>
<dbReference type="InterPro" id="IPR013083">
    <property type="entry name" value="Znf_RING/FYVE/PHD"/>
</dbReference>
<name>A0A7U2NPN5_PHANO</name>
<organism evidence="3 4">
    <name type="scientific">Phaeosphaeria nodorum (strain SN15 / ATCC MYA-4574 / FGSC 10173)</name>
    <name type="common">Glume blotch fungus</name>
    <name type="synonym">Parastagonospora nodorum</name>
    <dbReference type="NCBI Taxonomy" id="321614"/>
    <lineage>
        <taxon>Eukaryota</taxon>
        <taxon>Fungi</taxon>
        <taxon>Dikarya</taxon>
        <taxon>Ascomycota</taxon>
        <taxon>Pezizomycotina</taxon>
        <taxon>Dothideomycetes</taxon>
        <taxon>Pleosporomycetidae</taxon>
        <taxon>Pleosporales</taxon>
        <taxon>Pleosporineae</taxon>
        <taxon>Phaeosphaeriaceae</taxon>
        <taxon>Parastagonospora</taxon>
    </lineage>
</organism>
<evidence type="ECO:0000256" key="1">
    <source>
        <dbReference type="PROSITE-ProRule" id="PRU00175"/>
    </source>
</evidence>
<keyword evidence="1" id="KW-0862">Zinc</keyword>
<reference evidence="4" key="1">
    <citation type="journal article" date="2021" name="BMC Genomics">
        <title>Chromosome-level genome assembly and manually-curated proteome of model necrotroph Parastagonospora nodorum Sn15 reveals a genome-wide trove of candidate effector homologs, and redundancy of virulence-related functions within an accessory chromosome.</title>
        <authorList>
            <person name="Bertazzoni S."/>
            <person name="Jones D.A.B."/>
            <person name="Phan H.T."/>
            <person name="Tan K.-C."/>
            <person name="Hane J.K."/>
        </authorList>
    </citation>
    <scope>NUCLEOTIDE SEQUENCE [LARGE SCALE GENOMIC DNA]</scope>
    <source>
        <strain evidence="4">SN15 / ATCC MYA-4574 / FGSC 10173)</strain>
    </source>
</reference>
<evidence type="ECO:0000313" key="3">
    <source>
        <dbReference type="EMBL" id="QRD05879.1"/>
    </source>
</evidence>
<protein>
    <recommendedName>
        <fullName evidence="2">RING-type domain-containing protein</fullName>
    </recommendedName>
</protein>
<dbReference type="Proteomes" id="UP000663193">
    <property type="component" value="Chromosome 19"/>
</dbReference>
<proteinExistence type="predicted"/>